<dbReference type="AlphaFoldDB" id="A0A8M1KV68"/>
<evidence type="ECO:0000256" key="7">
    <source>
        <dbReference type="ARBA" id="ARBA00022729"/>
    </source>
</evidence>
<proteinExistence type="predicted"/>
<dbReference type="InterPro" id="IPR007110">
    <property type="entry name" value="Ig-like_dom"/>
</dbReference>
<comment type="function">
    <text evidence="17">May regulate secretion and presynaptic differentiation through inhibition of the activity of N-type voltage-gated calcium channel. May activate the MAP kinase JNK. Plays a role in neurite outgrowth. During dendritic spine formation can bidirectionally induce pre- and post-synaptic differentiation of neurons by trans-synaptically binding to PTPRD.</text>
</comment>
<evidence type="ECO:0000256" key="4">
    <source>
        <dbReference type="ARBA" id="ARBA00013309"/>
    </source>
</evidence>
<keyword evidence="13" id="KW-0325">Glycoprotein</keyword>
<evidence type="ECO:0000256" key="1">
    <source>
        <dbReference type="ARBA" id="ARBA00004251"/>
    </source>
</evidence>
<evidence type="ECO:0000256" key="17">
    <source>
        <dbReference type="ARBA" id="ARBA00045735"/>
    </source>
</evidence>
<evidence type="ECO:0000256" key="8">
    <source>
        <dbReference type="ARBA" id="ARBA00022737"/>
    </source>
</evidence>
<feature type="transmembrane region" description="Helical" evidence="19">
    <location>
        <begin position="119"/>
        <end position="143"/>
    </location>
</feature>
<dbReference type="GO" id="GO:0005886">
    <property type="term" value="C:plasma membrane"/>
    <property type="evidence" value="ECO:0007669"/>
    <property type="project" value="UniProtKB-SubCell"/>
</dbReference>
<feature type="compositionally biased region" description="Basic residues" evidence="18">
    <location>
        <begin position="450"/>
        <end position="471"/>
    </location>
</feature>
<evidence type="ECO:0000256" key="15">
    <source>
        <dbReference type="ARBA" id="ARBA00023319"/>
    </source>
</evidence>
<accession>A0A8M1KV68</accession>
<evidence type="ECO:0000259" key="20">
    <source>
        <dbReference type="PROSITE" id="PS50104"/>
    </source>
</evidence>
<dbReference type="Pfam" id="PF01582">
    <property type="entry name" value="TIR"/>
    <property type="match status" value="1"/>
</dbReference>
<evidence type="ECO:0000256" key="10">
    <source>
        <dbReference type="ARBA" id="ARBA00023136"/>
    </source>
</evidence>
<gene>
    <name evidence="23" type="primary">LOC105912533</name>
</gene>
<dbReference type="InterPro" id="IPR015621">
    <property type="entry name" value="IL-1_rcpt_fam"/>
</dbReference>
<keyword evidence="11" id="KW-1015">Disulfide bond</keyword>
<dbReference type="FunFam" id="2.60.40.10:FF:000284">
    <property type="entry name" value="interleukin-1 receptor accessory protein-like 1"/>
    <property type="match status" value="1"/>
</dbReference>
<name>A0A8M1KV68_CLUHA</name>
<evidence type="ECO:0000256" key="3">
    <source>
        <dbReference type="ARBA" id="ARBA00004489"/>
    </source>
</evidence>
<evidence type="ECO:0000256" key="16">
    <source>
        <dbReference type="ARBA" id="ARBA00032846"/>
    </source>
</evidence>
<dbReference type="GeneID" id="105912533"/>
<reference evidence="23" key="1">
    <citation type="submission" date="2025-08" db="UniProtKB">
        <authorList>
            <consortium name="RefSeq"/>
        </authorList>
    </citation>
    <scope>IDENTIFICATION</scope>
</reference>
<dbReference type="Pfam" id="PF00047">
    <property type="entry name" value="ig"/>
    <property type="match status" value="1"/>
</dbReference>
<dbReference type="RefSeq" id="XP_042565489.1">
    <property type="nucleotide sequence ID" value="XM_042709555.1"/>
</dbReference>
<comment type="subcellular location">
    <subcellularLocation>
        <location evidence="1">Cell membrane</location>
        <topology evidence="1">Single-pass type I membrane protein</topology>
    </subcellularLocation>
    <subcellularLocation>
        <location evidence="3">Cell projection</location>
        <location evidence="3">Axon</location>
    </subcellularLocation>
    <subcellularLocation>
        <location evidence="2">Cell projection</location>
        <location evidence="2">Dendrite</location>
    </subcellularLocation>
</comment>
<keyword evidence="5" id="KW-1003">Cell membrane</keyword>
<keyword evidence="7" id="KW-0732">Signal</keyword>
<keyword evidence="15" id="KW-0393">Immunoglobulin domain</keyword>
<keyword evidence="9 19" id="KW-1133">Transmembrane helix</keyword>
<organism evidence="22 23">
    <name type="scientific">Clupea harengus</name>
    <name type="common">Atlantic herring</name>
    <dbReference type="NCBI Taxonomy" id="7950"/>
    <lineage>
        <taxon>Eukaryota</taxon>
        <taxon>Metazoa</taxon>
        <taxon>Chordata</taxon>
        <taxon>Craniata</taxon>
        <taxon>Vertebrata</taxon>
        <taxon>Euteleostomi</taxon>
        <taxon>Actinopterygii</taxon>
        <taxon>Neopterygii</taxon>
        <taxon>Teleostei</taxon>
        <taxon>Clupei</taxon>
        <taxon>Clupeiformes</taxon>
        <taxon>Clupeoidei</taxon>
        <taxon>Clupeidae</taxon>
        <taxon>Clupea</taxon>
    </lineage>
</organism>
<dbReference type="CDD" id="cd00096">
    <property type="entry name" value="Ig"/>
    <property type="match status" value="1"/>
</dbReference>
<evidence type="ECO:0000256" key="6">
    <source>
        <dbReference type="ARBA" id="ARBA00022692"/>
    </source>
</evidence>
<dbReference type="PANTHER" id="PTHR11890">
    <property type="entry name" value="INTERLEUKIN-1 RECEPTOR FAMILY MEMBER"/>
    <property type="match status" value="1"/>
</dbReference>
<dbReference type="PROSITE" id="PS50104">
    <property type="entry name" value="TIR"/>
    <property type="match status" value="1"/>
</dbReference>
<evidence type="ECO:0000256" key="5">
    <source>
        <dbReference type="ARBA" id="ARBA00022475"/>
    </source>
</evidence>
<dbReference type="SMART" id="SM00255">
    <property type="entry name" value="TIR"/>
    <property type="match status" value="1"/>
</dbReference>
<evidence type="ECO:0000256" key="19">
    <source>
        <dbReference type="SAM" id="Phobius"/>
    </source>
</evidence>
<dbReference type="GO" id="GO:0007165">
    <property type="term" value="P:signal transduction"/>
    <property type="evidence" value="ECO:0007669"/>
    <property type="project" value="InterPro"/>
</dbReference>
<evidence type="ECO:0000256" key="14">
    <source>
        <dbReference type="ARBA" id="ARBA00023273"/>
    </source>
</evidence>
<evidence type="ECO:0000313" key="23">
    <source>
        <dbReference type="RefSeq" id="XP_042565489.1"/>
    </source>
</evidence>
<dbReference type="FunFam" id="3.40.50.10140:FF:000009">
    <property type="entry name" value="X-linked interleukin-1 receptor accessory protein-like 1"/>
    <property type="match status" value="1"/>
</dbReference>
<keyword evidence="6 19" id="KW-0812">Transmembrane</keyword>
<dbReference type="PANTHER" id="PTHR11890:SF22">
    <property type="entry name" value="INTERLEUKIN-1 RECEPTOR ACCESSORY PROTEIN-LIKE 1"/>
    <property type="match status" value="1"/>
</dbReference>
<dbReference type="OrthoDB" id="9925886at2759"/>
<dbReference type="KEGG" id="char:105912533"/>
<dbReference type="InterPro" id="IPR013151">
    <property type="entry name" value="Immunoglobulin_dom"/>
</dbReference>
<evidence type="ECO:0000256" key="18">
    <source>
        <dbReference type="SAM" id="MobiDB-lite"/>
    </source>
</evidence>
<evidence type="ECO:0000256" key="13">
    <source>
        <dbReference type="ARBA" id="ARBA00023180"/>
    </source>
</evidence>
<evidence type="ECO:0000256" key="9">
    <source>
        <dbReference type="ARBA" id="ARBA00022989"/>
    </source>
</evidence>
<feature type="domain" description="TIR" evidence="20">
    <location>
        <begin position="168"/>
        <end position="323"/>
    </location>
</feature>
<evidence type="ECO:0000313" key="22">
    <source>
        <dbReference type="Proteomes" id="UP000515152"/>
    </source>
</evidence>
<sequence length="500" mass="56445">MGNRGHQAAGSDLMSKCMSFPALPTGSAVNLTCWAWFGFSDMSPVLYWLKGDRFIEDMDQTRIRESEMRLVQEHLGEKEVAVSLTIDFLEEEDLGNYSCYAENAIGKRYASVIITRRELMYTVELAGGLGAVLLVLGLLLSLYKCCRLDILLCYRQYFGSEEPDMEDKDYDAYLSYSKAEPQWGEELEDEENFAVHILPEVLERHYGYKLFIPDRDLIPTGTYIEDVARCVDQSRRLIIVLTPGYVLRRGWSVFELEARLRNMLASGDIKVILIECAQLRSLINYQEVEALKQGIKALSVVHWQGESSSRPGSRFWKSLRLEMPFRRPPRPLGSRQPLDASEAGPFGDLRSVSAVSMATAASSAAVATAPPDLRSSSMTSLRGAGAAERYHATLRQKNPYQAHQQRSFDVPYEVPLSRAGTLPPQHTYCNIPLTLLNGQHTHMHTHTHTQVHGHAHTHMHAHTQGKPRPQRQRSLDQPYANHHAILPLLPRETSVSSVIW</sequence>
<dbReference type="GO" id="GO:0030424">
    <property type="term" value="C:axon"/>
    <property type="evidence" value="ECO:0007669"/>
    <property type="project" value="UniProtKB-SubCell"/>
</dbReference>
<dbReference type="PROSITE" id="PS50835">
    <property type="entry name" value="IG_LIKE"/>
    <property type="match status" value="1"/>
</dbReference>
<protein>
    <recommendedName>
        <fullName evidence="4">Interleukin-1 receptor accessory protein-like 1</fullName>
    </recommendedName>
    <alternativeName>
        <fullName evidence="16">X-linked interleukin-1 receptor accessory protein-like 1</fullName>
    </alternativeName>
</protein>
<dbReference type="GO" id="GO:0030425">
    <property type="term" value="C:dendrite"/>
    <property type="evidence" value="ECO:0007669"/>
    <property type="project" value="UniProtKB-SubCell"/>
</dbReference>
<evidence type="ECO:0000256" key="2">
    <source>
        <dbReference type="ARBA" id="ARBA00004279"/>
    </source>
</evidence>
<feature type="region of interest" description="Disordered" evidence="18">
    <location>
        <begin position="450"/>
        <end position="476"/>
    </location>
</feature>
<evidence type="ECO:0000256" key="11">
    <source>
        <dbReference type="ARBA" id="ARBA00023157"/>
    </source>
</evidence>
<keyword evidence="10 19" id="KW-0472">Membrane</keyword>
<keyword evidence="8" id="KW-0677">Repeat</keyword>
<dbReference type="InterPro" id="IPR000157">
    <property type="entry name" value="TIR_dom"/>
</dbReference>
<dbReference type="GO" id="GO:0045920">
    <property type="term" value="P:negative regulation of exocytosis"/>
    <property type="evidence" value="ECO:0007669"/>
    <property type="project" value="TreeGrafter"/>
</dbReference>
<keyword evidence="12" id="KW-0675">Receptor</keyword>
<evidence type="ECO:0000259" key="21">
    <source>
        <dbReference type="PROSITE" id="PS50835"/>
    </source>
</evidence>
<feature type="domain" description="Ig-like" evidence="21">
    <location>
        <begin position="26"/>
        <end position="115"/>
    </location>
</feature>
<keyword evidence="22" id="KW-1185">Reference proteome</keyword>
<keyword evidence="14" id="KW-0966">Cell projection</keyword>
<evidence type="ECO:0000256" key="12">
    <source>
        <dbReference type="ARBA" id="ARBA00023170"/>
    </source>
</evidence>
<dbReference type="Proteomes" id="UP000515152">
    <property type="component" value="Chromosome 2"/>
</dbReference>